<sequence length="870" mass="101333">MEEDTGLNDVNLNLQCKICGENQFRKKSGYYYCLECGTKQDEVRLVEREHDEGLKDDIRHIRKQTIHTPEKDKPTLTSWECYNYILYGLVQELLSYGVKEELKLMSLQIWAAYLRRMQVAFFSKNTVELPKLGVRYLKNDAETIYNQQRARKRKRKSSGGSSLANSSRNWRKSKRKLDESLYSNVTATGTATSASFSNSSSGTNSMRPIRLCFSNKARKSLKKTMPKKHVAKHEDDDENLLDCHKQPKVTDLHRLEHMVSVLSIKQIYAIIGIALNLIEDDMQLSDLVRYIQEGHISTKNVLQYFPENIARNGIEILKKIDFYKYPDKYTDKNLRDHISLLCKNIGIKKFKCPNMIKLVQRYVEELSLPADVATFVERLINIYPPRFEIRAAVSYPQYEARAMAYIIFVLKLLFGLDGHKEKLISNNAKLINKKINNFNKSCKENEFPLFVWSDWVQYIEMRKVLISQFSSDFCKQFKQTPSTAQLLEQMHDEIKERDELTELVIDDLNISSARMHLDVFRTIFKDITGKEKNSIDPLNIKFSPTYKPASTYLNTILLCFKSNPKIFENRGIEIPSFMQIDHKQFNIKAFIEVQPFVKYFASKGYKLNVIEVPVTTNRNYVGVFRPPVTASRGTEARCLRVQAADFNISKEKWENSIRNEVVASTDDLEFKKELENYQPGYLKRRVSATKRNQLKTKEKFIESREEEIPPEELMSSSSNVNSHDFDAMSSFDILNENNMTPLDGNFANVLSKPRRHLGKLHILQNLNDEEKLLNEKPFDEIQLDAIKEETFEEEKSLHFLISNMDCWLLMGYILMLTKTQKQQLRDKFSRSFCWLLDTCAETLGVDWSIVYEQLLVIELMFGKVNSFEII</sequence>
<evidence type="ECO:0000256" key="1">
    <source>
        <dbReference type="ARBA" id="ARBA00004604"/>
    </source>
</evidence>
<feature type="compositionally biased region" description="Low complexity" evidence="10">
    <location>
        <begin position="158"/>
        <end position="167"/>
    </location>
</feature>
<reference evidence="12" key="2">
    <citation type="submission" date="2020-05" db="UniProtKB">
        <authorList>
            <consortium name="EnsemblMetazoa"/>
        </authorList>
    </citation>
    <scope>IDENTIFICATION</scope>
    <source>
        <strain evidence="12">IAEA</strain>
    </source>
</reference>
<protein>
    <recommendedName>
        <fullName evidence="11">Rrn7/TAF1B C-terminal cyclin domain-containing protein</fullName>
    </recommendedName>
</protein>
<dbReference type="AlphaFoldDB" id="A0A1A9WNM2"/>
<keyword evidence="8" id="KW-0804">Transcription</keyword>
<dbReference type="EnsemblMetazoa" id="GBRI026260-RA">
    <property type="protein sequence ID" value="GBRI026260-PA"/>
    <property type="gene ID" value="GBRI026260"/>
</dbReference>
<comment type="subcellular location">
    <subcellularLocation>
        <location evidence="1">Nucleus</location>
        <location evidence="1">Nucleolus</location>
    </subcellularLocation>
</comment>
<dbReference type="PANTHER" id="PTHR31576">
    <property type="entry name" value="TATA BOX-BINDING PROTEIN-ASSOCIATED FACTOR RNA POLYMERASE I SUBUNIT B"/>
    <property type="match status" value="1"/>
</dbReference>
<evidence type="ECO:0000256" key="2">
    <source>
        <dbReference type="ARBA" id="ARBA00006899"/>
    </source>
</evidence>
<accession>A0A1A9WNM2</accession>
<evidence type="ECO:0000256" key="7">
    <source>
        <dbReference type="ARBA" id="ARBA00023125"/>
    </source>
</evidence>
<dbReference type="InterPro" id="IPR048538">
    <property type="entry name" value="Rrn7_cyclin_C"/>
</dbReference>
<dbReference type="VEuPathDB" id="VectorBase:GBRI026260"/>
<dbReference type="InterPro" id="IPR033599">
    <property type="entry name" value="TAF1B/Rrn7"/>
</dbReference>
<evidence type="ECO:0000256" key="6">
    <source>
        <dbReference type="ARBA" id="ARBA00023015"/>
    </source>
</evidence>
<keyword evidence="7" id="KW-0238">DNA-binding</keyword>
<keyword evidence="13" id="KW-1185">Reference proteome</keyword>
<organism evidence="12 13">
    <name type="scientific">Glossina brevipalpis</name>
    <dbReference type="NCBI Taxonomy" id="37001"/>
    <lineage>
        <taxon>Eukaryota</taxon>
        <taxon>Metazoa</taxon>
        <taxon>Ecdysozoa</taxon>
        <taxon>Arthropoda</taxon>
        <taxon>Hexapoda</taxon>
        <taxon>Insecta</taxon>
        <taxon>Pterygota</taxon>
        <taxon>Neoptera</taxon>
        <taxon>Endopterygota</taxon>
        <taxon>Diptera</taxon>
        <taxon>Brachycera</taxon>
        <taxon>Muscomorpha</taxon>
        <taxon>Hippoboscoidea</taxon>
        <taxon>Glossinidae</taxon>
        <taxon>Glossina</taxon>
    </lineage>
</organism>
<dbReference type="PANTHER" id="PTHR31576:SF2">
    <property type="entry name" value="TATA BOX-BINDING PROTEIN-ASSOCIATED FACTOR RNA POLYMERASE I SUBUNIT B"/>
    <property type="match status" value="1"/>
</dbReference>
<evidence type="ECO:0000256" key="10">
    <source>
        <dbReference type="SAM" id="MobiDB-lite"/>
    </source>
</evidence>
<dbReference type="Pfam" id="PF20645">
    <property type="entry name" value="Rrn7_cyclin_C"/>
    <property type="match status" value="1"/>
</dbReference>
<keyword evidence="6" id="KW-0805">Transcription regulation</keyword>
<evidence type="ECO:0000313" key="12">
    <source>
        <dbReference type="EnsemblMetazoa" id="GBRI026260-PA"/>
    </source>
</evidence>
<evidence type="ECO:0000256" key="9">
    <source>
        <dbReference type="ARBA" id="ARBA00023242"/>
    </source>
</evidence>
<dbReference type="GO" id="GO:0070860">
    <property type="term" value="C:RNA polymerase I core factor complex"/>
    <property type="evidence" value="ECO:0007669"/>
    <property type="project" value="InterPro"/>
</dbReference>
<comment type="similarity">
    <text evidence="2">Belongs to the RRN7/TAF1B family.</text>
</comment>
<evidence type="ECO:0000256" key="3">
    <source>
        <dbReference type="ARBA" id="ARBA00022723"/>
    </source>
</evidence>
<feature type="domain" description="Rrn7/TAF1B C-terminal cyclin" evidence="11">
    <location>
        <begin position="344"/>
        <end position="470"/>
    </location>
</feature>
<evidence type="ECO:0000256" key="5">
    <source>
        <dbReference type="ARBA" id="ARBA00022833"/>
    </source>
</evidence>
<evidence type="ECO:0000259" key="11">
    <source>
        <dbReference type="Pfam" id="PF20645"/>
    </source>
</evidence>
<keyword evidence="5" id="KW-0862">Zinc</keyword>
<dbReference type="GO" id="GO:0008270">
    <property type="term" value="F:zinc ion binding"/>
    <property type="evidence" value="ECO:0007669"/>
    <property type="project" value="UniProtKB-KW"/>
</dbReference>
<dbReference type="Proteomes" id="UP000091820">
    <property type="component" value="Unassembled WGS sequence"/>
</dbReference>
<name>A0A1A9WNM2_9MUSC</name>
<dbReference type="GO" id="GO:0005668">
    <property type="term" value="C:RNA polymerase transcription factor SL1 complex"/>
    <property type="evidence" value="ECO:0007669"/>
    <property type="project" value="TreeGrafter"/>
</dbReference>
<proteinExistence type="inferred from homology"/>
<dbReference type="GO" id="GO:0042790">
    <property type="term" value="P:nucleolar large rRNA transcription by RNA polymerase I"/>
    <property type="evidence" value="ECO:0007669"/>
    <property type="project" value="TreeGrafter"/>
</dbReference>
<feature type="region of interest" description="Disordered" evidence="10">
    <location>
        <begin position="146"/>
        <end position="175"/>
    </location>
</feature>
<evidence type="ECO:0000256" key="8">
    <source>
        <dbReference type="ARBA" id="ARBA00023163"/>
    </source>
</evidence>
<dbReference type="GO" id="GO:0001164">
    <property type="term" value="F:RNA polymerase I core promoter sequence-specific DNA binding"/>
    <property type="evidence" value="ECO:0007669"/>
    <property type="project" value="InterPro"/>
</dbReference>
<evidence type="ECO:0000256" key="4">
    <source>
        <dbReference type="ARBA" id="ARBA00022771"/>
    </source>
</evidence>
<keyword evidence="9" id="KW-0539">Nucleus</keyword>
<reference evidence="13" key="1">
    <citation type="submission" date="2014-03" db="EMBL/GenBank/DDBJ databases">
        <authorList>
            <person name="Aksoy S."/>
            <person name="Warren W."/>
            <person name="Wilson R.K."/>
        </authorList>
    </citation>
    <scope>NUCLEOTIDE SEQUENCE [LARGE SCALE GENOMIC DNA]</scope>
    <source>
        <strain evidence="13">IAEA</strain>
    </source>
</reference>
<keyword evidence="3" id="KW-0479">Metal-binding</keyword>
<keyword evidence="4" id="KW-0863">Zinc-finger</keyword>
<dbReference type="STRING" id="37001.A0A1A9WNM2"/>
<evidence type="ECO:0000313" key="13">
    <source>
        <dbReference type="Proteomes" id="UP000091820"/>
    </source>
</evidence>